<feature type="domain" description="Metalloprotease TldD/E C-terminal" evidence="1">
    <location>
        <begin position="217"/>
        <end position="439"/>
    </location>
</feature>
<dbReference type="PANTHER" id="PTHR43666:SF1">
    <property type="entry name" value="CONSERVED PROTEIN"/>
    <property type="match status" value="1"/>
</dbReference>
<dbReference type="SUPFAM" id="SSF111283">
    <property type="entry name" value="Putative modulator of DNA gyrase, PmbA/TldD"/>
    <property type="match status" value="1"/>
</dbReference>
<dbReference type="AlphaFoldDB" id="A0A7C3Z3U7"/>
<dbReference type="InterPro" id="IPR035068">
    <property type="entry name" value="TldD/PmbA_N"/>
</dbReference>
<evidence type="ECO:0000259" key="1">
    <source>
        <dbReference type="Pfam" id="PF19289"/>
    </source>
</evidence>
<dbReference type="GO" id="GO:0008237">
    <property type="term" value="F:metallopeptidase activity"/>
    <property type="evidence" value="ECO:0007669"/>
    <property type="project" value="InterPro"/>
</dbReference>
<dbReference type="InterPro" id="IPR036059">
    <property type="entry name" value="TldD/PmbA_sf"/>
</dbReference>
<gene>
    <name evidence="3" type="ORF">ENX07_07740</name>
</gene>
<dbReference type="InterPro" id="IPR045569">
    <property type="entry name" value="Metalloprtase-TldD/E_C"/>
</dbReference>
<dbReference type="PANTHER" id="PTHR43666">
    <property type="entry name" value="TLDD PROTEIN"/>
    <property type="match status" value="1"/>
</dbReference>
<dbReference type="GO" id="GO:0006508">
    <property type="term" value="P:proteolysis"/>
    <property type="evidence" value="ECO:0007669"/>
    <property type="project" value="InterPro"/>
</dbReference>
<evidence type="ECO:0000259" key="2">
    <source>
        <dbReference type="Pfam" id="PF19290"/>
    </source>
</evidence>
<organism evidence="3">
    <name type="scientific">candidate division WOR-3 bacterium</name>
    <dbReference type="NCBI Taxonomy" id="2052148"/>
    <lineage>
        <taxon>Bacteria</taxon>
        <taxon>Bacteria division WOR-3</taxon>
    </lineage>
</organism>
<dbReference type="Pfam" id="PF19290">
    <property type="entry name" value="PmbA_TldD_2nd"/>
    <property type="match status" value="1"/>
</dbReference>
<name>A0A7C3Z3U7_UNCW3</name>
<reference evidence="3" key="1">
    <citation type="journal article" date="2020" name="mSystems">
        <title>Genome- and Community-Level Interaction Insights into Carbon Utilization and Element Cycling Functions of Hydrothermarchaeota in Hydrothermal Sediment.</title>
        <authorList>
            <person name="Zhou Z."/>
            <person name="Liu Y."/>
            <person name="Xu W."/>
            <person name="Pan J."/>
            <person name="Luo Z.H."/>
            <person name="Li M."/>
        </authorList>
    </citation>
    <scope>NUCLEOTIDE SEQUENCE [LARGE SCALE GENOMIC DNA]</scope>
    <source>
        <strain evidence="3">SpSt-906</strain>
    </source>
</reference>
<dbReference type="Gene3D" id="3.30.2290.10">
    <property type="entry name" value="PmbA/TldD superfamily"/>
    <property type="match status" value="1"/>
</dbReference>
<dbReference type="InterPro" id="IPR045570">
    <property type="entry name" value="Metalloprtase-TldD/E_cen_dom"/>
</dbReference>
<feature type="domain" description="Metalloprotease TldD/E central" evidence="2">
    <location>
        <begin position="122"/>
        <end position="209"/>
    </location>
</feature>
<dbReference type="Pfam" id="PF19289">
    <property type="entry name" value="PmbA_TldD_3rd"/>
    <property type="match status" value="1"/>
</dbReference>
<evidence type="ECO:0000313" key="3">
    <source>
        <dbReference type="EMBL" id="HGE99939.1"/>
    </source>
</evidence>
<accession>A0A7C3Z3U7</accession>
<proteinExistence type="predicted"/>
<protein>
    <submittedName>
        <fullName evidence="3">TldD/PmbA family protein</fullName>
    </submittedName>
</protein>
<dbReference type="EMBL" id="DTMQ01000047">
    <property type="protein sequence ID" value="HGE99939.1"/>
    <property type="molecule type" value="Genomic_DNA"/>
</dbReference>
<sequence>MIERERTKEYLEKVMQTKDVDEIEAGLYYSEKGTTRFANSIIHQNMVVEEPYLWIRAIKEKRVAGVSTKDFRKEGIEKAINKVKESLKGIAPDKEFKGLPKPPVGMRIKKSQEPPFISPEERARAVEKVVRVCKRYNLKAFGVIHNTRTSLGVANSKGIFNYGMSGVTFASVTAMDDSASGYAVEIKKDFSEIDFQELAETAAEKALRSKNPQEIEPGRYTVLLEEPAVGEMLSFLNWLEFGAKRFREKSSLLAKKIGKRITGQNITLYDDYAHRAMPGFAFDFEGYPKKSVVLIKNGIAKGVVFDSFYASLLGKKNTGHALPQPSPWGPFPLNLIMEKGKDKKEELIREIEKGILVTRFWYVRVVDPDQTLITGMTRDGTFMIEKGKIAYPIKNLRFLINIYETLSRVRKISVERKLYGEDVSFVLAPALLIDDFNFASKTEY</sequence>
<comment type="caution">
    <text evidence="3">The sequence shown here is derived from an EMBL/GenBank/DDBJ whole genome shotgun (WGS) entry which is preliminary data.</text>
</comment>